<evidence type="ECO:0000259" key="3">
    <source>
        <dbReference type="Pfam" id="PF10708"/>
    </source>
</evidence>
<dbReference type="Pfam" id="PF10708">
    <property type="entry name" value="DUF2510"/>
    <property type="match status" value="1"/>
</dbReference>
<accession>A0A3M8AGN0</accession>
<evidence type="ECO:0000313" key="4">
    <source>
        <dbReference type="EMBL" id="RNB49727.1"/>
    </source>
</evidence>
<feature type="transmembrane region" description="Helical" evidence="2">
    <location>
        <begin position="126"/>
        <end position="148"/>
    </location>
</feature>
<keyword evidence="2" id="KW-0812">Transmembrane</keyword>
<name>A0A3M8AGN0_9MICO</name>
<feature type="transmembrane region" description="Helical" evidence="2">
    <location>
        <begin position="87"/>
        <end position="106"/>
    </location>
</feature>
<dbReference type="AlphaFoldDB" id="A0A3M8AGN0"/>
<organism evidence="4 5">
    <name type="scientific">Agromyces tardus</name>
    <dbReference type="NCBI Taxonomy" id="2583849"/>
    <lineage>
        <taxon>Bacteria</taxon>
        <taxon>Bacillati</taxon>
        <taxon>Actinomycetota</taxon>
        <taxon>Actinomycetes</taxon>
        <taxon>Micrococcales</taxon>
        <taxon>Microbacteriaceae</taxon>
        <taxon>Agromyces</taxon>
    </lineage>
</organism>
<feature type="transmembrane region" description="Helical" evidence="2">
    <location>
        <begin position="199"/>
        <end position="225"/>
    </location>
</feature>
<keyword evidence="2" id="KW-0472">Membrane</keyword>
<reference evidence="4 5" key="1">
    <citation type="submission" date="2018-10" db="EMBL/GenBank/DDBJ databases">
        <title>Isolation, diversity and antibacterial activity of antinobacteria from the wheat rhizosphere soil.</title>
        <authorList>
            <person name="Sun T."/>
        </authorList>
    </citation>
    <scope>NUCLEOTIDE SEQUENCE [LARGE SCALE GENOMIC DNA]</scope>
    <source>
        <strain evidence="4 5">SJ-23</strain>
    </source>
</reference>
<sequence length="235" mass="26119">MASTPQEERMSNPHVAPAGWYPAPDGTGGQRWWDGTQWTEYASPLAPPPAPQHQQQYAAQQYAVQPYAPYGEVARPRVPEGTPVDTAWIWLIVVLPFLSLVPLLFWDFEGYLLRSMNEPNDPMAQLALYTDPAYLSAIGLGWVAYGLSAWFAHLDVVALRRLGYQRQFHWAWAFLNSLVYVIGRSVVVKRQAGRGSAPMWAAIALTVALFVGSIVWVVSVVVTVVNDTISMYPSA</sequence>
<keyword evidence="5" id="KW-1185">Reference proteome</keyword>
<evidence type="ECO:0000313" key="5">
    <source>
        <dbReference type="Proteomes" id="UP000275048"/>
    </source>
</evidence>
<dbReference type="EMBL" id="RHHB01000015">
    <property type="protein sequence ID" value="RNB49727.1"/>
    <property type="molecule type" value="Genomic_DNA"/>
</dbReference>
<evidence type="ECO:0000256" key="2">
    <source>
        <dbReference type="SAM" id="Phobius"/>
    </source>
</evidence>
<keyword evidence="2" id="KW-1133">Transmembrane helix</keyword>
<feature type="region of interest" description="Disordered" evidence="1">
    <location>
        <begin position="1"/>
        <end position="23"/>
    </location>
</feature>
<feature type="compositionally biased region" description="Basic and acidic residues" evidence="1">
    <location>
        <begin position="1"/>
        <end position="11"/>
    </location>
</feature>
<proteinExistence type="predicted"/>
<gene>
    <name evidence="4" type="ORF">EDM22_09735</name>
</gene>
<dbReference type="OrthoDB" id="5244233at2"/>
<feature type="transmembrane region" description="Helical" evidence="2">
    <location>
        <begin position="168"/>
        <end position="187"/>
    </location>
</feature>
<comment type="caution">
    <text evidence="4">The sequence shown here is derived from an EMBL/GenBank/DDBJ whole genome shotgun (WGS) entry which is preliminary data.</text>
</comment>
<feature type="domain" description="DUF2510" evidence="3">
    <location>
        <begin position="18"/>
        <end position="50"/>
    </location>
</feature>
<dbReference type="InterPro" id="IPR018929">
    <property type="entry name" value="DUF2510"/>
</dbReference>
<protein>
    <submittedName>
        <fullName evidence="4">DUF2510 domain-containing protein</fullName>
    </submittedName>
</protein>
<dbReference type="Proteomes" id="UP000275048">
    <property type="component" value="Unassembled WGS sequence"/>
</dbReference>
<evidence type="ECO:0000256" key="1">
    <source>
        <dbReference type="SAM" id="MobiDB-lite"/>
    </source>
</evidence>